<dbReference type="InterPro" id="IPR036058">
    <property type="entry name" value="Kazal_dom_sf"/>
</dbReference>
<dbReference type="PRINTS" id="PR00290">
    <property type="entry name" value="KAZALINHBTR"/>
</dbReference>
<evidence type="ECO:0000256" key="2">
    <source>
        <dbReference type="ARBA" id="ARBA00022525"/>
    </source>
</evidence>
<evidence type="ECO:0000256" key="1">
    <source>
        <dbReference type="ARBA" id="ARBA00004613"/>
    </source>
</evidence>
<dbReference type="PANTHER" id="PTHR21312:SF28">
    <property type="entry name" value="OVOINHIBITOR-RELATED"/>
    <property type="match status" value="1"/>
</dbReference>
<keyword evidence="3 9" id="KW-0646">Protease inhibitor</keyword>
<comment type="subcellular location">
    <subcellularLocation>
        <location evidence="1">Secreted</location>
    </subcellularLocation>
</comment>
<evidence type="ECO:0000256" key="6">
    <source>
        <dbReference type="SAM" id="Phobius"/>
    </source>
</evidence>
<dbReference type="GO" id="GO:0004867">
    <property type="term" value="F:serine-type endopeptidase inhibitor activity"/>
    <property type="evidence" value="ECO:0007669"/>
    <property type="project" value="UniProtKB-KW"/>
</dbReference>
<dbReference type="InterPro" id="IPR001239">
    <property type="entry name" value="Prot_inh_Kazal-m"/>
</dbReference>
<keyword evidence="6" id="KW-1133">Transmembrane helix</keyword>
<dbReference type="PANTHER" id="PTHR21312">
    <property type="entry name" value="SERINE PROTEASE INHIBITOR"/>
    <property type="match status" value="1"/>
</dbReference>
<dbReference type="SUPFAM" id="SSF100895">
    <property type="entry name" value="Kazal-type serine protease inhibitors"/>
    <property type="match status" value="1"/>
</dbReference>
<dbReference type="Proteomes" id="UP000515156">
    <property type="component" value="Chromosome 2"/>
</dbReference>
<evidence type="ECO:0000313" key="10">
    <source>
        <dbReference type="RefSeq" id="XP_030048333.1"/>
    </source>
</evidence>
<feature type="domain" description="Kazal-like" evidence="7">
    <location>
        <begin position="43"/>
        <end position="97"/>
    </location>
</feature>
<accession>A0A6P7X7C5</accession>
<dbReference type="KEGG" id="muo:115462475"/>
<dbReference type="InterPro" id="IPR002350">
    <property type="entry name" value="Kazal_dom"/>
</dbReference>
<evidence type="ECO:0000259" key="7">
    <source>
        <dbReference type="PROSITE" id="PS51465"/>
    </source>
</evidence>
<reference evidence="9 10" key="1">
    <citation type="submission" date="2025-04" db="UniProtKB">
        <authorList>
            <consortium name="RefSeq"/>
        </authorList>
    </citation>
    <scope>IDENTIFICATION</scope>
</reference>
<dbReference type="RefSeq" id="XP_030048332.1">
    <property type="nucleotide sequence ID" value="XM_030192472.1"/>
</dbReference>
<dbReference type="FunFam" id="3.30.60.30:FF:000031">
    <property type="entry name" value="Serine protease inhibitor Kazal-type 2"/>
    <property type="match status" value="1"/>
</dbReference>
<evidence type="ECO:0000256" key="3">
    <source>
        <dbReference type="ARBA" id="ARBA00022690"/>
    </source>
</evidence>
<gene>
    <name evidence="9 10" type="primary">SPINK2</name>
</gene>
<protein>
    <submittedName>
        <fullName evidence="9 10">Serine protease inhibitor Kazal-type 2</fullName>
    </submittedName>
</protein>
<dbReference type="OrthoDB" id="126772at2759"/>
<dbReference type="PROSITE" id="PS00282">
    <property type="entry name" value="KAZAL_1"/>
    <property type="match status" value="1"/>
</dbReference>
<dbReference type="GO" id="GO:0005576">
    <property type="term" value="C:extracellular region"/>
    <property type="evidence" value="ECO:0007669"/>
    <property type="project" value="UniProtKB-SubCell"/>
</dbReference>
<evidence type="ECO:0000313" key="9">
    <source>
        <dbReference type="RefSeq" id="XP_030048332.1"/>
    </source>
</evidence>
<sequence>MNSRTLAPDGKYHSGVPPSMKQLLLCTLFILTTGIIFVPKTEGYLTPNCERYPLPGCPRNLNPVCGTDGETYSNECMLCYSNRSNRRNVKIVTYGYC</sequence>
<keyword evidence="6" id="KW-0472">Membrane</keyword>
<dbReference type="PROSITE" id="PS51465">
    <property type="entry name" value="KAZAL_2"/>
    <property type="match status" value="1"/>
</dbReference>
<proteinExistence type="predicted"/>
<keyword evidence="5" id="KW-1015">Disulfide bond</keyword>
<keyword evidence="2" id="KW-0964">Secreted</keyword>
<dbReference type="SMART" id="SM00280">
    <property type="entry name" value="KAZAL"/>
    <property type="match status" value="1"/>
</dbReference>
<dbReference type="Gene3D" id="3.30.60.30">
    <property type="match status" value="1"/>
</dbReference>
<dbReference type="CTD" id="6691"/>
<keyword evidence="8" id="KW-1185">Reference proteome</keyword>
<dbReference type="Pfam" id="PF00050">
    <property type="entry name" value="Kazal_1"/>
    <property type="match status" value="1"/>
</dbReference>
<evidence type="ECO:0000256" key="5">
    <source>
        <dbReference type="ARBA" id="ARBA00023157"/>
    </source>
</evidence>
<dbReference type="RefSeq" id="XP_030048333.1">
    <property type="nucleotide sequence ID" value="XM_030192473.1"/>
</dbReference>
<feature type="transmembrane region" description="Helical" evidence="6">
    <location>
        <begin position="20"/>
        <end position="38"/>
    </location>
</feature>
<evidence type="ECO:0000313" key="8">
    <source>
        <dbReference type="Proteomes" id="UP000515156"/>
    </source>
</evidence>
<dbReference type="GeneID" id="115462475"/>
<keyword evidence="4 9" id="KW-0722">Serine protease inhibitor</keyword>
<dbReference type="AlphaFoldDB" id="A0A6P7X7C5"/>
<organism evidence="8 10">
    <name type="scientific">Microcaecilia unicolor</name>
    <dbReference type="NCBI Taxonomy" id="1415580"/>
    <lineage>
        <taxon>Eukaryota</taxon>
        <taxon>Metazoa</taxon>
        <taxon>Chordata</taxon>
        <taxon>Craniata</taxon>
        <taxon>Vertebrata</taxon>
        <taxon>Euteleostomi</taxon>
        <taxon>Amphibia</taxon>
        <taxon>Gymnophiona</taxon>
        <taxon>Siphonopidae</taxon>
        <taxon>Microcaecilia</taxon>
    </lineage>
</organism>
<evidence type="ECO:0000256" key="4">
    <source>
        <dbReference type="ARBA" id="ARBA00022900"/>
    </source>
</evidence>
<name>A0A6P7X7C5_9AMPH</name>
<keyword evidence="6" id="KW-0812">Transmembrane</keyword>